<protein>
    <submittedName>
        <fullName evidence="2">HAD family hydrolase</fullName>
    </submittedName>
</protein>
<organism evidence="2">
    <name type="scientific">Thermosphaera aggregans</name>
    <dbReference type="NCBI Taxonomy" id="54254"/>
    <lineage>
        <taxon>Archaea</taxon>
        <taxon>Thermoproteota</taxon>
        <taxon>Thermoprotei</taxon>
        <taxon>Desulfurococcales</taxon>
        <taxon>Desulfurococcaceae</taxon>
        <taxon>Thermosphaera</taxon>
    </lineage>
</organism>
<dbReference type="SUPFAM" id="SSF56784">
    <property type="entry name" value="HAD-like"/>
    <property type="match status" value="1"/>
</dbReference>
<comment type="similarity">
    <text evidence="1">Belongs to the HAD-like hydrolase superfamily.</text>
</comment>
<reference evidence="2" key="1">
    <citation type="journal article" date="2020" name="mSystems">
        <title>Genome- and Community-Level Interaction Insights into Carbon Utilization and Element Cycling Functions of Hydrothermarchaeota in Hydrothermal Sediment.</title>
        <authorList>
            <person name="Zhou Z."/>
            <person name="Liu Y."/>
            <person name="Xu W."/>
            <person name="Pan J."/>
            <person name="Luo Z.H."/>
            <person name="Li M."/>
        </authorList>
    </citation>
    <scope>NUCLEOTIDE SEQUENCE [LARGE SCALE GENOMIC DNA]</scope>
    <source>
        <strain evidence="2">SpSt-23</strain>
    </source>
</reference>
<accession>A0A7C2BKL1</accession>
<dbReference type="GO" id="GO:0006281">
    <property type="term" value="P:DNA repair"/>
    <property type="evidence" value="ECO:0007669"/>
    <property type="project" value="TreeGrafter"/>
</dbReference>
<sequence>MKKLVLFDLDGTLVDSEDFIVWSFLEAGRRLGVEVDPERVRRMIGYPLDSVLEEVFEPGSVDLEEFKRVRKRIVEENWRSMVRIFPDVLEVLEYLKGKGYILGVASSSVTLRINAFLEFFRLKEFFQVVSGVEEGVRGKPEPDVILRAVAWARVPPRDAVYVGDRVVDCIASRRAGVDFILVERSTDSSNTECKPVLTVKSLKELTRFL</sequence>
<dbReference type="NCBIfam" id="TIGR01549">
    <property type="entry name" value="HAD-SF-IA-v1"/>
    <property type="match status" value="1"/>
</dbReference>
<dbReference type="PANTHER" id="PTHR43434:SF1">
    <property type="entry name" value="PHOSPHOGLYCOLATE PHOSPHATASE"/>
    <property type="match status" value="1"/>
</dbReference>
<dbReference type="InterPro" id="IPR006439">
    <property type="entry name" value="HAD-SF_hydro_IA"/>
</dbReference>
<dbReference type="InterPro" id="IPR041492">
    <property type="entry name" value="HAD_2"/>
</dbReference>
<evidence type="ECO:0000256" key="1">
    <source>
        <dbReference type="ARBA" id="ARBA00007958"/>
    </source>
</evidence>
<dbReference type="PRINTS" id="PR00413">
    <property type="entry name" value="HADHALOGNASE"/>
</dbReference>
<dbReference type="InterPro" id="IPR036412">
    <property type="entry name" value="HAD-like_sf"/>
</dbReference>
<dbReference type="SFLD" id="SFLDS00003">
    <property type="entry name" value="Haloacid_Dehalogenase"/>
    <property type="match status" value="1"/>
</dbReference>
<comment type="caution">
    <text evidence="2">The sequence shown here is derived from an EMBL/GenBank/DDBJ whole genome shotgun (WGS) entry which is preliminary data.</text>
</comment>
<dbReference type="SFLD" id="SFLDG01135">
    <property type="entry name" value="C1.5.6:_HAD__Beta-PGM__Phospha"/>
    <property type="match status" value="1"/>
</dbReference>
<dbReference type="EMBL" id="DSJT01000012">
    <property type="protein sequence ID" value="HEF87237.1"/>
    <property type="molecule type" value="Genomic_DNA"/>
</dbReference>
<dbReference type="InterPro" id="IPR023214">
    <property type="entry name" value="HAD_sf"/>
</dbReference>
<keyword evidence="2" id="KW-0378">Hydrolase</keyword>
<dbReference type="InterPro" id="IPR023198">
    <property type="entry name" value="PGP-like_dom2"/>
</dbReference>
<gene>
    <name evidence="2" type="ORF">ENP55_02875</name>
</gene>
<dbReference type="SFLD" id="SFLDG01129">
    <property type="entry name" value="C1.5:_HAD__Beta-PGM__Phosphata"/>
    <property type="match status" value="1"/>
</dbReference>
<dbReference type="InterPro" id="IPR050155">
    <property type="entry name" value="HAD-like_hydrolase_sf"/>
</dbReference>
<evidence type="ECO:0000313" key="2">
    <source>
        <dbReference type="EMBL" id="HEF87237.1"/>
    </source>
</evidence>
<dbReference type="Pfam" id="PF13419">
    <property type="entry name" value="HAD_2"/>
    <property type="match status" value="1"/>
</dbReference>
<dbReference type="Gene3D" id="1.10.150.240">
    <property type="entry name" value="Putative phosphatase, domain 2"/>
    <property type="match status" value="1"/>
</dbReference>
<proteinExistence type="inferred from homology"/>
<dbReference type="Gene3D" id="3.40.50.1000">
    <property type="entry name" value="HAD superfamily/HAD-like"/>
    <property type="match status" value="1"/>
</dbReference>
<dbReference type="PANTHER" id="PTHR43434">
    <property type="entry name" value="PHOSPHOGLYCOLATE PHOSPHATASE"/>
    <property type="match status" value="1"/>
</dbReference>
<dbReference type="AlphaFoldDB" id="A0A7C2BKL1"/>
<name>A0A7C2BKL1_9CREN</name>
<dbReference type="GO" id="GO:0008967">
    <property type="term" value="F:phosphoglycolate phosphatase activity"/>
    <property type="evidence" value="ECO:0007669"/>
    <property type="project" value="TreeGrafter"/>
</dbReference>